<dbReference type="EMBL" id="PKIZ01000011">
    <property type="protein sequence ID" value="PKZ41638.1"/>
    <property type="molecule type" value="Genomic_DNA"/>
</dbReference>
<dbReference type="Gene3D" id="3.30.70.1280">
    <property type="entry name" value="SP0830-like domains"/>
    <property type="match status" value="1"/>
</dbReference>
<reference evidence="1 2" key="1">
    <citation type="submission" date="2017-12" db="EMBL/GenBank/DDBJ databases">
        <title>Phylogenetic diversity of female urinary microbiome.</title>
        <authorList>
            <person name="Thomas-White K."/>
            <person name="Wolfe A.J."/>
        </authorList>
    </citation>
    <scope>NUCLEOTIDE SEQUENCE [LARGE SCALE GENOMIC DNA]</scope>
    <source>
        <strain evidence="1 2">UMB1298</strain>
    </source>
</reference>
<name>A0A2I1PAJ0_9MICO</name>
<sequence>MSTWIGFLRAVNLGARRKFPAAEVRTCVEALGFTDVATHINTGNVRFSTTMHSRERITERLEAAFAADRGFDVPVVLLTPAELQEVVDSLDEVAAGHDGAHYVSLLRAKPGADAVAALEGLEFPGERVMVRGRAAHTLMGPDVHRSKLSNGLVERHAGTATSRNRTVLAAIAGKWC</sequence>
<keyword evidence="2" id="KW-1185">Reference proteome</keyword>
<evidence type="ECO:0000313" key="2">
    <source>
        <dbReference type="Proteomes" id="UP000234206"/>
    </source>
</evidence>
<dbReference type="PIRSF" id="PIRSF008502">
    <property type="entry name" value="UCP008502"/>
    <property type="match status" value="1"/>
</dbReference>
<dbReference type="PANTHER" id="PTHR36439">
    <property type="entry name" value="BLL4334 PROTEIN"/>
    <property type="match status" value="1"/>
</dbReference>
<dbReference type="InterPro" id="IPR012545">
    <property type="entry name" value="DUF1697"/>
</dbReference>
<evidence type="ECO:0000313" key="1">
    <source>
        <dbReference type="EMBL" id="PKZ41638.1"/>
    </source>
</evidence>
<organism evidence="1 2">
    <name type="scientific">Kytococcus schroeteri</name>
    <dbReference type="NCBI Taxonomy" id="138300"/>
    <lineage>
        <taxon>Bacteria</taxon>
        <taxon>Bacillati</taxon>
        <taxon>Actinomycetota</taxon>
        <taxon>Actinomycetes</taxon>
        <taxon>Micrococcales</taxon>
        <taxon>Kytococcaceae</taxon>
        <taxon>Kytococcus</taxon>
    </lineage>
</organism>
<comment type="caution">
    <text evidence="1">The sequence shown here is derived from an EMBL/GenBank/DDBJ whole genome shotgun (WGS) entry which is preliminary data.</text>
</comment>
<dbReference type="Proteomes" id="UP000234206">
    <property type="component" value="Unassembled WGS sequence"/>
</dbReference>
<dbReference type="PANTHER" id="PTHR36439:SF1">
    <property type="entry name" value="DUF1697 DOMAIN-CONTAINING PROTEIN"/>
    <property type="match status" value="1"/>
</dbReference>
<gene>
    <name evidence="1" type="ORF">CYJ76_07100</name>
</gene>
<proteinExistence type="predicted"/>
<dbReference type="RefSeq" id="WP_070706137.1">
    <property type="nucleotide sequence ID" value="NZ_JBHLVH010000012.1"/>
</dbReference>
<dbReference type="SUPFAM" id="SSF160379">
    <property type="entry name" value="SP0830-like"/>
    <property type="match status" value="1"/>
</dbReference>
<dbReference type="AlphaFoldDB" id="A0A2I1PAJ0"/>
<accession>A0A2I1PAJ0</accession>
<dbReference type="Pfam" id="PF08002">
    <property type="entry name" value="DUF1697"/>
    <property type="match status" value="1"/>
</dbReference>
<protein>
    <submittedName>
        <fullName evidence="1">DUF1697 domain-containing protein</fullName>
    </submittedName>
</protein>
<dbReference type="OrthoDB" id="9806494at2"/>